<dbReference type="RefSeq" id="WP_150547342.1">
    <property type="nucleotide sequence ID" value="NZ_LR215729.2"/>
</dbReference>
<feature type="domain" description="DUF4124" evidence="1">
    <location>
        <begin position="11"/>
        <end position="57"/>
    </location>
</feature>
<dbReference type="InterPro" id="IPR025392">
    <property type="entry name" value="DUF4124"/>
</dbReference>
<evidence type="ECO:0000259" key="1">
    <source>
        <dbReference type="Pfam" id="PF13511"/>
    </source>
</evidence>
<gene>
    <name evidence="2" type="ORF">PMYSY11_0240</name>
</gene>
<reference evidence="2" key="1">
    <citation type="submission" date="2019-02" db="EMBL/GenBank/DDBJ databases">
        <authorList>
            <consortium name="Genoscope - CEA"/>
            <person name="William W."/>
        </authorList>
    </citation>
    <scope>NUCLEOTIDE SEQUENCE [LARGE SCALE GENOMIC DNA]</scope>
    <source>
        <strain evidence="2">YSy11</strain>
    </source>
</reference>
<organism evidence="2">
    <name type="scientific">Pseudomonas marincola</name>
    <dbReference type="NCBI Taxonomy" id="437900"/>
    <lineage>
        <taxon>Bacteria</taxon>
        <taxon>Pseudomonadati</taxon>
        <taxon>Pseudomonadota</taxon>
        <taxon>Gammaproteobacteria</taxon>
        <taxon>Pseudomonadales</taxon>
        <taxon>Pseudomonadaceae</taxon>
        <taxon>Pseudomonas</taxon>
    </lineage>
</organism>
<protein>
    <recommendedName>
        <fullName evidence="1">DUF4124 domain-containing protein</fullName>
    </recommendedName>
</protein>
<name>A0A653DXT3_9PSED</name>
<accession>A0A653DXT3</accession>
<sequence>MLYPSIVTAILLVLVTGTPWAARLYRCEDNQGQLSFTGHGCPAQHQGQLLDDRSRVVNSIAAPAEVQPKALPKPESSRQSTEIVVVGERDDGCGNLLSDRQRRNARIKQLIPAGMSLQDVERALGSPERISRVNGRTRYYYSDRRGNKRQVSFDQNGCSEK</sequence>
<evidence type="ECO:0000313" key="2">
    <source>
        <dbReference type="EMBL" id="VEV95287.1"/>
    </source>
</evidence>
<dbReference type="Pfam" id="PF13511">
    <property type="entry name" value="DUF4124"/>
    <property type="match status" value="1"/>
</dbReference>
<dbReference type="AlphaFoldDB" id="A0A653DXT3"/>
<proteinExistence type="predicted"/>
<dbReference type="EMBL" id="LR215729">
    <property type="protein sequence ID" value="VEV95287.1"/>
    <property type="molecule type" value="Genomic_DNA"/>
</dbReference>